<keyword evidence="7" id="KW-1185">Reference proteome</keyword>
<dbReference type="InterPro" id="IPR036244">
    <property type="entry name" value="TipA-like_antibiotic-bd"/>
</dbReference>
<reference evidence="6 7" key="1">
    <citation type="submission" date="2018-10" db="EMBL/GenBank/DDBJ databases">
        <title>Phylogenomics of Brevibacillus.</title>
        <authorList>
            <person name="Dunlap C."/>
        </authorList>
    </citation>
    <scope>NUCLEOTIDE SEQUENCE [LARGE SCALE GENOMIC DNA]</scope>
    <source>
        <strain evidence="6 7">JCM 15774</strain>
    </source>
</reference>
<keyword evidence="1" id="KW-0805">Transcription regulation</keyword>
<evidence type="ECO:0000313" key="6">
    <source>
        <dbReference type="EMBL" id="RNB90976.1"/>
    </source>
</evidence>
<dbReference type="SMART" id="SM00422">
    <property type="entry name" value="HTH_MERR"/>
    <property type="match status" value="1"/>
</dbReference>
<gene>
    <name evidence="6" type="ORF">EDM59_00945</name>
</gene>
<feature type="domain" description="HTH merR-type" evidence="5">
    <location>
        <begin position="1"/>
        <end position="71"/>
    </location>
</feature>
<dbReference type="SUPFAM" id="SSF46955">
    <property type="entry name" value="Putative DNA-binding domain"/>
    <property type="match status" value="1"/>
</dbReference>
<proteinExistence type="predicted"/>
<name>A0A3M8DS42_9BACL</name>
<dbReference type="PRINTS" id="PR00040">
    <property type="entry name" value="HTHMERR"/>
</dbReference>
<comment type="caution">
    <text evidence="6">The sequence shown here is derived from an EMBL/GenBank/DDBJ whole genome shotgun (WGS) entry which is preliminary data.</text>
</comment>
<dbReference type="InterPro" id="IPR000551">
    <property type="entry name" value="MerR-type_HTH_dom"/>
</dbReference>
<organism evidence="6 7">
    <name type="scientific">Brevibacillus nitrificans</name>
    <dbReference type="NCBI Taxonomy" id="651560"/>
    <lineage>
        <taxon>Bacteria</taxon>
        <taxon>Bacillati</taxon>
        <taxon>Bacillota</taxon>
        <taxon>Bacilli</taxon>
        <taxon>Bacillales</taxon>
        <taxon>Paenibacillaceae</taxon>
        <taxon>Brevibacillus</taxon>
    </lineage>
</organism>
<dbReference type="SUPFAM" id="SSF89082">
    <property type="entry name" value="Antibiotic binding domain of TipA-like multidrug resistance regulators"/>
    <property type="match status" value="1"/>
</dbReference>
<evidence type="ECO:0000256" key="1">
    <source>
        <dbReference type="ARBA" id="ARBA00023015"/>
    </source>
</evidence>
<dbReference type="PROSITE" id="PS50937">
    <property type="entry name" value="HTH_MERR_2"/>
    <property type="match status" value="1"/>
</dbReference>
<evidence type="ECO:0000259" key="5">
    <source>
        <dbReference type="PROSITE" id="PS50937"/>
    </source>
</evidence>
<keyword evidence="3" id="KW-0010">Activator</keyword>
<evidence type="ECO:0000313" key="7">
    <source>
        <dbReference type="Proteomes" id="UP000269573"/>
    </source>
</evidence>
<accession>A0A3M8DS42</accession>
<keyword evidence="2" id="KW-0238">DNA-binding</keyword>
<evidence type="ECO:0000256" key="3">
    <source>
        <dbReference type="ARBA" id="ARBA00023159"/>
    </source>
</evidence>
<dbReference type="EMBL" id="RHHU01000001">
    <property type="protein sequence ID" value="RNB90976.1"/>
    <property type="molecule type" value="Genomic_DNA"/>
</dbReference>
<dbReference type="InterPro" id="IPR047057">
    <property type="entry name" value="MerR_fam"/>
</dbReference>
<dbReference type="Gene3D" id="1.10.490.50">
    <property type="entry name" value="Antibiotic binding domain of TipA-like multidrug resistance regulators"/>
    <property type="match status" value="1"/>
</dbReference>
<dbReference type="Proteomes" id="UP000269573">
    <property type="component" value="Unassembled WGS sequence"/>
</dbReference>
<dbReference type="AlphaFoldDB" id="A0A3M8DS42"/>
<dbReference type="GO" id="GO:0003700">
    <property type="term" value="F:DNA-binding transcription factor activity"/>
    <property type="evidence" value="ECO:0007669"/>
    <property type="project" value="InterPro"/>
</dbReference>
<protein>
    <submittedName>
        <fullName evidence="6">MerR family transcriptional regulator</fullName>
    </submittedName>
</protein>
<keyword evidence="4" id="KW-0804">Transcription</keyword>
<dbReference type="RefSeq" id="WP_122921910.1">
    <property type="nucleotide sequence ID" value="NZ_RHHU01000001.1"/>
</dbReference>
<dbReference type="GO" id="GO:0003677">
    <property type="term" value="F:DNA binding"/>
    <property type="evidence" value="ECO:0007669"/>
    <property type="project" value="UniProtKB-KW"/>
</dbReference>
<dbReference type="Gene3D" id="1.10.1660.10">
    <property type="match status" value="1"/>
</dbReference>
<evidence type="ECO:0000256" key="4">
    <source>
        <dbReference type="ARBA" id="ARBA00023163"/>
    </source>
</evidence>
<dbReference type="PANTHER" id="PTHR30204">
    <property type="entry name" value="REDOX-CYCLING DRUG-SENSING TRANSCRIPTIONAL ACTIVATOR SOXR"/>
    <property type="match status" value="1"/>
</dbReference>
<dbReference type="PANTHER" id="PTHR30204:SF90">
    <property type="entry name" value="HTH-TYPE TRANSCRIPTIONAL ACTIVATOR MTA"/>
    <property type="match status" value="1"/>
</dbReference>
<sequence>MEYTVQKLGLLAGVSTRTLRYYDEIGILKPARINSSGYRIYGPSEVDRLQQILFYRELGVTLEEIKEILASPAFDAISALREHRIKLLEKREHLDALIANVDLTLAEKEGMKTMSDKQKFEGFKQKLIDDNERQYGEEIRAKYGEEQINKSYQKLKGMTEEEHARLEELANEILQTLVKAMETNDPAGELAQKTVELHRQWLSFYWAEYSKEAHKGLAQMYVDDPRFTAYYDKARPGAAVFLRDAVSVYASKE</sequence>
<dbReference type="Pfam" id="PF13411">
    <property type="entry name" value="MerR_1"/>
    <property type="match status" value="1"/>
</dbReference>
<evidence type="ECO:0000256" key="2">
    <source>
        <dbReference type="ARBA" id="ARBA00023125"/>
    </source>
</evidence>
<dbReference type="InterPro" id="IPR009061">
    <property type="entry name" value="DNA-bd_dom_put_sf"/>
</dbReference>
<dbReference type="CDD" id="cd01106">
    <property type="entry name" value="HTH_TipAL-Mta"/>
    <property type="match status" value="1"/>
</dbReference>
<dbReference type="Pfam" id="PF07739">
    <property type="entry name" value="TipAS"/>
    <property type="match status" value="1"/>
</dbReference>
<dbReference type="InterPro" id="IPR012925">
    <property type="entry name" value="TipAS_dom"/>
</dbReference>